<evidence type="ECO:0000313" key="2">
    <source>
        <dbReference type="EMBL" id="ODQ64006.1"/>
    </source>
</evidence>
<sequence length="270" mass="31031">MSKRMASPSRTTRASNEERNNSFIVTPSRREPLNRSMLSGSVDRRNSLYQSDNTSNYDNPSPTRFDYSIPMPSGTRQSLGARNSPSKASSLERATEIINKMRTLPANGHNNAHAHHNFEPTPRSVSVTGHYSEPNQRSASVASHYSEPVHKSVPVPNHYNDRQFIKDDPSSRKRRIISDQYGMNDSNPHKGTADVDEYEAGFEDATLDSNVSGNEVMYLITKMYREMREAHENTHKMTMELKYHVEEQSILMKRLIRENYQLREDIKRLR</sequence>
<feature type="region of interest" description="Disordered" evidence="1">
    <location>
        <begin position="105"/>
        <end position="173"/>
    </location>
</feature>
<feature type="compositionally biased region" description="Polar residues" evidence="1">
    <location>
        <begin position="74"/>
        <end position="89"/>
    </location>
</feature>
<gene>
    <name evidence="2" type="ORF">NADFUDRAFT_43647</name>
</gene>
<reference evidence="2 3" key="1">
    <citation type="journal article" date="2016" name="Proc. Natl. Acad. Sci. U.S.A.">
        <title>Comparative genomics of biotechnologically important yeasts.</title>
        <authorList>
            <person name="Riley R."/>
            <person name="Haridas S."/>
            <person name="Wolfe K.H."/>
            <person name="Lopes M.R."/>
            <person name="Hittinger C.T."/>
            <person name="Goeker M."/>
            <person name="Salamov A.A."/>
            <person name="Wisecaver J.H."/>
            <person name="Long T.M."/>
            <person name="Calvey C.H."/>
            <person name="Aerts A.L."/>
            <person name="Barry K.W."/>
            <person name="Choi C."/>
            <person name="Clum A."/>
            <person name="Coughlan A.Y."/>
            <person name="Deshpande S."/>
            <person name="Douglass A.P."/>
            <person name="Hanson S.J."/>
            <person name="Klenk H.-P."/>
            <person name="LaButti K.M."/>
            <person name="Lapidus A."/>
            <person name="Lindquist E.A."/>
            <person name="Lipzen A.M."/>
            <person name="Meier-Kolthoff J.P."/>
            <person name="Ohm R.A."/>
            <person name="Otillar R.P."/>
            <person name="Pangilinan J.L."/>
            <person name="Peng Y."/>
            <person name="Rokas A."/>
            <person name="Rosa C.A."/>
            <person name="Scheuner C."/>
            <person name="Sibirny A.A."/>
            <person name="Slot J.C."/>
            <person name="Stielow J.B."/>
            <person name="Sun H."/>
            <person name="Kurtzman C.P."/>
            <person name="Blackwell M."/>
            <person name="Grigoriev I.V."/>
            <person name="Jeffries T.W."/>
        </authorList>
    </citation>
    <scope>NUCLEOTIDE SEQUENCE [LARGE SCALE GENOMIC DNA]</scope>
    <source>
        <strain evidence="2 3">DSM 6958</strain>
    </source>
</reference>
<evidence type="ECO:0000313" key="3">
    <source>
        <dbReference type="Proteomes" id="UP000095009"/>
    </source>
</evidence>
<evidence type="ECO:0000256" key="1">
    <source>
        <dbReference type="SAM" id="MobiDB-lite"/>
    </source>
</evidence>
<name>A0A1E3PF04_9ASCO</name>
<proteinExistence type="predicted"/>
<keyword evidence="3" id="KW-1185">Reference proteome</keyword>
<dbReference type="EMBL" id="KV454413">
    <property type="protein sequence ID" value="ODQ64006.1"/>
    <property type="molecule type" value="Genomic_DNA"/>
</dbReference>
<feature type="compositionally biased region" description="Polar residues" evidence="1">
    <location>
        <begin position="123"/>
        <end position="143"/>
    </location>
</feature>
<feature type="compositionally biased region" description="Polar residues" evidence="1">
    <location>
        <begin position="47"/>
        <end position="62"/>
    </location>
</feature>
<feature type="region of interest" description="Disordered" evidence="1">
    <location>
        <begin position="1"/>
        <end position="91"/>
    </location>
</feature>
<feature type="compositionally biased region" description="Basic and acidic residues" evidence="1">
    <location>
        <begin position="159"/>
        <end position="171"/>
    </location>
</feature>
<accession>A0A1E3PF04</accession>
<protein>
    <submittedName>
        <fullName evidence="2">Uncharacterized protein</fullName>
    </submittedName>
</protein>
<organism evidence="2 3">
    <name type="scientific">Nadsonia fulvescens var. elongata DSM 6958</name>
    <dbReference type="NCBI Taxonomy" id="857566"/>
    <lineage>
        <taxon>Eukaryota</taxon>
        <taxon>Fungi</taxon>
        <taxon>Dikarya</taxon>
        <taxon>Ascomycota</taxon>
        <taxon>Saccharomycotina</taxon>
        <taxon>Dipodascomycetes</taxon>
        <taxon>Dipodascales</taxon>
        <taxon>Dipodascales incertae sedis</taxon>
        <taxon>Nadsonia</taxon>
    </lineage>
</organism>
<dbReference type="Proteomes" id="UP000095009">
    <property type="component" value="Unassembled WGS sequence"/>
</dbReference>
<dbReference type="AlphaFoldDB" id="A0A1E3PF04"/>